<dbReference type="InterPro" id="IPR011006">
    <property type="entry name" value="CheY-like_superfamily"/>
</dbReference>
<dbReference type="RefSeq" id="WP_053572558.1">
    <property type="nucleotide sequence ID" value="NZ_FCNY02000010.1"/>
</dbReference>
<feature type="transmembrane region" description="Helical" evidence="8">
    <location>
        <begin position="41"/>
        <end position="70"/>
    </location>
</feature>
<dbReference type="PANTHER" id="PTHR43047">
    <property type="entry name" value="TWO-COMPONENT HISTIDINE PROTEIN KINASE"/>
    <property type="match status" value="1"/>
</dbReference>
<dbReference type="SUPFAM" id="SSF47384">
    <property type="entry name" value="Homodimeric domain of signal transducing histidine kinase"/>
    <property type="match status" value="1"/>
</dbReference>
<proteinExistence type="predicted"/>
<comment type="subcellular location">
    <subcellularLocation>
        <location evidence="2">Cell inner membrane</location>
        <topology evidence="2">Multi-pass membrane protein</topology>
    </subcellularLocation>
</comment>
<dbReference type="Pfam" id="PF00072">
    <property type="entry name" value="Response_reg"/>
    <property type="match status" value="1"/>
</dbReference>
<comment type="catalytic activity">
    <reaction evidence="1">
        <text>ATP + protein L-histidine = ADP + protein N-phospho-L-histidine.</text>
        <dbReference type="EC" id="2.7.13.3"/>
    </reaction>
</comment>
<dbReference type="InterPro" id="IPR004358">
    <property type="entry name" value="Sig_transdc_His_kin-like_C"/>
</dbReference>
<dbReference type="PRINTS" id="PR00344">
    <property type="entry name" value="BCTRLSENSOR"/>
</dbReference>
<dbReference type="EMBL" id="FCNY02000010">
    <property type="protein sequence ID" value="SAL52239.1"/>
    <property type="molecule type" value="Genomic_DNA"/>
</dbReference>
<dbReference type="GO" id="GO:0000155">
    <property type="term" value="F:phosphorelay sensor kinase activity"/>
    <property type="evidence" value="ECO:0007669"/>
    <property type="project" value="InterPro"/>
</dbReference>
<dbReference type="Gene3D" id="3.40.50.2300">
    <property type="match status" value="1"/>
</dbReference>
<dbReference type="InterPro" id="IPR003594">
    <property type="entry name" value="HATPase_dom"/>
</dbReference>
<evidence type="ECO:0000259" key="9">
    <source>
        <dbReference type="PROSITE" id="PS50109"/>
    </source>
</evidence>
<feature type="domain" description="Response regulatory" evidence="10">
    <location>
        <begin position="515"/>
        <end position="631"/>
    </location>
</feature>
<dbReference type="GO" id="GO:0009927">
    <property type="term" value="F:histidine phosphotransfer kinase activity"/>
    <property type="evidence" value="ECO:0007669"/>
    <property type="project" value="TreeGrafter"/>
</dbReference>
<dbReference type="Pfam" id="PF02518">
    <property type="entry name" value="HATPase_c"/>
    <property type="match status" value="1"/>
</dbReference>
<keyword evidence="8" id="KW-0472">Membrane</keyword>
<dbReference type="PROSITE" id="PS50109">
    <property type="entry name" value="HIS_KIN"/>
    <property type="match status" value="1"/>
</dbReference>
<dbReference type="SUPFAM" id="SSF55874">
    <property type="entry name" value="ATPase domain of HSP90 chaperone/DNA topoisomerase II/histidine kinase"/>
    <property type="match status" value="1"/>
</dbReference>
<evidence type="ECO:0000256" key="1">
    <source>
        <dbReference type="ARBA" id="ARBA00000085"/>
    </source>
</evidence>
<accession>A0A158I7J9</accession>
<evidence type="ECO:0000256" key="4">
    <source>
        <dbReference type="ARBA" id="ARBA00022553"/>
    </source>
</evidence>
<keyword evidence="4 7" id="KW-0597">Phosphoprotein</keyword>
<dbReference type="FunFam" id="3.30.565.10:FF:000006">
    <property type="entry name" value="Sensor histidine kinase WalK"/>
    <property type="match status" value="1"/>
</dbReference>
<dbReference type="Pfam" id="PF00512">
    <property type="entry name" value="HisKA"/>
    <property type="match status" value="1"/>
</dbReference>
<dbReference type="Gene3D" id="1.10.287.130">
    <property type="match status" value="1"/>
</dbReference>
<evidence type="ECO:0000256" key="8">
    <source>
        <dbReference type="SAM" id="Phobius"/>
    </source>
</evidence>
<dbReference type="SMART" id="SM00387">
    <property type="entry name" value="HATPase_c"/>
    <property type="match status" value="1"/>
</dbReference>
<evidence type="ECO:0000256" key="3">
    <source>
        <dbReference type="ARBA" id="ARBA00012438"/>
    </source>
</evidence>
<keyword evidence="8" id="KW-1133">Transmembrane helix</keyword>
<sequence length="634" mass="68636">MIVRIAQYSLRKRLVFGVGSTIAILLAQQSLTMFAHGRLTFLLISASLPFITVLFGASSGALLLLTGILFGALWMDPIGQLVVPGHADQIVMLAYTVVGTFLVVAGQQLAKMAQRAGRAEAATRDAAARVLQVERDSRHRFDVALNTAGVPFFIVTPVLRDGHIAELRWDYLNEAAARLFNPAAGVIVGSSTLYVSPAGWDADLLLSRLAPLAERDGRDAFDVRVDKAEGDQWFHVVAASLSGSVVAWFGDVTARVRAEWALEEADRRKDEFLATLAHELRNPLAPIRQVAEILAQPRLTDEGRKWCVTVLRRQSAAMALLLDDLLDVSRITRGALTLRKEVVSLREVVDEAVEIARPILGAKAHELVVKPPPRPLHVEADRLRLAQVLGNLLTNAAKYTPPGGHIELATTAEDAEIVLSVADNGIGIEPDKLSAIFRMFSQVNRDHHREGGLGIGLALSKSLVELHGGRLTASSAGKDRGSCFSIHLPAEIRVVASPAPARDAPAVVSALVRRRILVVDDNVDAADALTALLELERHEVRTVYSGEEAIDILRHYDPEVVLLDLGLPGMSGLDVARRIRTMPATREVTMIAITGWGQPDDRARTAEAGFDFHFTKPVDVAQLNEAIDSAGTAA</sequence>
<feature type="transmembrane region" description="Helical" evidence="8">
    <location>
        <begin position="90"/>
        <end position="110"/>
    </location>
</feature>
<dbReference type="AlphaFoldDB" id="A0A158I7J9"/>
<reference evidence="12" key="1">
    <citation type="submission" date="2016-01" db="EMBL/GenBank/DDBJ databases">
        <authorList>
            <person name="Peeters C."/>
        </authorList>
    </citation>
    <scope>NUCLEOTIDE SEQUENCE [LARGE SCALE GENOMIC DNA]</scope>
</reference>
<protein>
    <recommendedName>
        <fullName evidence="3">histidine kinase</fullName>
        <ecNumber evidence="3">2.7.13.3</ecNumber>
    </recommendedName>
</protein>
<dbReference type="InterPro" id="IPR036890">
    <property type="entry name" value="HATPase_C_sf"/>
</dbReference>
<keyword evidence="12" id="KW-1185">Reference proteome</keyword>
<dbReference type="CDD" id="cd00082">
    <property type="entry name" value="HisKA"/>
    <property type="match status" value="1"/>
</dbReference>
<dbReference type="InterPro" id="IPR001789">
    <property type="entry name" value="Sig_transdc_resp-reg_receiver"/>
</dbReference>
<organism evidence="11 12">
    <name type="scientific">Caballeronia cordobensis</name>
    <name type="common">Burkholderia cordobensis</name>
    <dbReference type="NCBI Taxonomy" id="1353886"/>
    <lineage>
        <taxon>Bacteria</taxon>
        <taxon>Pseudomonadati</taxon>
        <taxon>Pseudomonadota</taxon>
        <taxon>Betaproteobacteria</taxon>
        <taxon>Burkholderiales</taxon>
        <taxon>Burkholderiaceae</taxon>
        <taxon>Caballeronia</taxon>
    </lineage>
</organism>
<dbReference type="SMART" id="SM00448">
    <property type="entry name" value="REC"/>
    <property type="match status" value="1"/>
</dbReference>
<dbReference type="InterPro" id="IPR003661">
    <property type="entry name" value="HisK_dim/P_dom"/>
</dbReference>
<dbReference type="InterPro" id="IPR036097">
    <property type="entry name" value="HisK_dim/P_sf"/>
</dbReference>
<evidence type="ECO:0000256" key="6">
    <source>
        <dbReference type="ARBA" id="ARBA00022777"/>
    </source>
</evidence>
<dbReference type="GO" id="GO:0005886">
    <property type="term" value="C:plasma membrane"/>
    <property type="evidence" value="ECO:0007669"/>
    <property type="project" value="UniProtKB-SubCell"/>
</dbReference>
<dbReference type="Gene3D" id="3.30.565.10">
    <property type="entry name" value="Histidine kinase-like ATPase, C-terminal domain"/>
    <property type="match status" value="1"/>
</dbReference>
<gene>
    <name evidence="11" type="ORF">AWB70_04319</name>
</gene>
<dbReference type="Gene3D" id="3.30.450.20">
    <property type="entry name" value="PAS domain"/>
    <property type="match status" value="1"/>
</dbReference>
<evidence type="ECO:0000313" key="12">
    <source>
        <dbReference type="Proteomes" id="UP000054740"/>
    </source>
</evidence>
<evidence type="ECO:0000256" key="5">
    <source>
        <dbReference type="ARBA" id="ARBA00022679"/>
    </source>
</evidence>
<evidence type="ECO:0000256" key="7">
    <source>
        <dbReference type="PROSITE-ProRule" id="PRU00169"/>
    </source>
</evidence>
<dbReference type="SMART" id="SM00388">
    <property type="entry name" value="HisKA"/>
    <property type="match status" value="1"/>
</dbReference>
<dbReference type="InterPro" id="IPR005467">
    <property type="entry name" value="His_kinase_dom"/>
</dbReference>
<evidence type="ECO:0000259" key="10">
    <source>
        <dbReference type="PROSITE" id="PS50110"/>
    </source>
</evidence>
<feature type="transmembrane region" description="Helical" evidence="8">
    <location>
        <begin position="14"/>
        <end position="34"/>
    </location>
</feature>
<dbReference type="PANTHER" id="PTHR43047:SF72">
    <property type="entry name" value="OSMOSENSING HISTIDINE PROTEIN KINASE SLN1"/>
    <property type="match status" value="1"/>
</dbReference>
<dbReference type="Proteomes" id="UP000054740">
    <property type="component" value="Unassembled WGS sequence"/>
</dbReference>
<feature type="domain" description="Histidine kinase" evidence="9">
    <location>
        <begin position="275"/>
        <end position="492"/>
    </location>
</feature>
<keyword evidence="6 11" id="KW-0418">Kinase</keyword>
<evidence type="ECO:0000313" key="11">
    <source>
        <dbReference type="EMBL" id="SAL52239.1"/>
    </source>
</evidence>
<evidence type="ECO:0000256" key="2">
    <source>
        <dbReference type="ARBA" id="ARBA00004429"/>
    </source>
</evidence>
<dbReference type="EC" id="2.7.13.3" evidence="3"/>
<dbReference type="PROSITE" id="PS50110">
    <property type="entry name" value="RESPONSE_REGULATORY"/>
    <property type="match status" value="1"/>
</dbReference>
<keyword evidence="8" id="KW-0812">Transmembrane</keyword>
<dbReference type="SUPFAM" id="SSF52172">
    <property type="entry name" value="CheY-like"/>
    <property type="match status" value="1"/>
</dbReference>
<name>A0A158I7J9_CABCO</name>
<dbReference type="CDD" id="cd17580">
    <property type="entry name" value="REC_2_DhkD-like"/>
    <property type="match status" value="1"/>
</dbReference>
<feature type="modified residue" description="4-aspartylphosphate" evidence="7">
    <location>
        <position position="564"/>
    </location>
</feature>
<keyword evidence="5" id="KW-0808">Transferase</keyword>